<dbReference type="GO" id="GO:0003676">
    <property type="term" value="F:nucleic acid binding"/>
    <property type="evidence" value="ECO:0007669"/>
    <property type="project" value="InterPro"/>
</dbReference>
<dbReference type="Proteomes" id="UP000002051">
    <property type="component" value="Chromosome 2"/>
</dbReference>
<evidence type="ECO:0000313" key="1">
    <source>
        <dbReference type="EMBL" id="AES68114.1"/>
    </source>
</evidence>
<dbReference type="InterPro" id="IPR012677">
    <property type="entry name" value="Nucleotide-bd_a/b_plait_sf"/>
</dbReference>
<dbReference type="PaxDb" id="3880-AES68114"/>
<name>G7IUT5_MEDTR</name>
<organism evidence="1 3">
    <name type="scientific">Medicago truncatula</name>
    <name type="common">Barrel medic</name>
    <name type="synonym">Medicago tribuloides</name>
    <dbReference type="NCBI Taxonomy" id="3880"/>
    <lineage>
        <taxon>Eukaryota</taxon>
        <taxon>Viridiplantae</taxon>
        <taxon>Streptophyta</taxon>
        <taxon>Embryophyta</taxon>
        <taxon>Tracheophyta</taxon>
        <taxon>Spermatophyta</taxon>
        <taxon>Magnoliopsida</taxon>
        <taxon>eudicotyledons</taxon>
        <taxon>Gunneridae</taxon>
        <taxon>Pentapetalae</taxon>
        <taxon>rosids</taxon>
        <taxon>fabids</taxon>
        <taxon>Fabales</taxon>
        <taxon>Fabaceae</taxon>
        <taxon>Papilionoideae</taxon>
        <taxon>50 kb inversion clade</taxon>
        <taxon>NPAAA clade</taxon>
        <taxon>Hologalegina</taxon>
        <taxon>IRL clade</taxon>
        <taxon>Trifolieae</taxon>
        <taxon>Medicago</taxon>
    </lineage>
</organism>
<evidence type="ECO:0000313" key="2">
    <source>
        <dbReference type="EnsemblPlants" id="AES68114"/>
    </source>
</evidence>
<reference evidence="1 3" key="2">
    <citation type="journal article" date="2014" name="BMC Genomics">
        <title>An improved genome release (version Mt4.0) for the model legume Medicago truncatula.</title>
        <authorList>
            <person name="Tang H."/>
            <person name="Krishnakumar V."/>
            <person name="Bidwell S."/>
            <person name="Rosen B."/>
            <person name="Chan A."/>
            <person name="Zhou S."/>
            <person name="Gentzbittel L."/>
            <person name="Childs K.L."/>
            <person name="Yandell M."/>
            <person name="Gundlach H."/>
            <person name="Mayer K.F."/>
            <person name="Schwartz D.C."/>
            <person name="Town C.D."/>
        </authorList>
    </citation>
    <scope>GENOME REANNOTATION</scope>
    <source>
        <strain evidence="2 3">cv. Jemalong A17</strain>
    </source>
</reference>
<accession>G7IUT5</accession>
<evidence type="ECO:0000313" key="3">
    <source>
        <dbReference type="Proteomes" id="UP000002051"/>
    </source>
</evidence>
<dbReference type="EMBL" id="CM001218">
    <property type="protein sequence ID" value="AES68114.1"/>
    <property type="molecule type" value="Genomic_DNA"/>
</dbReference>
<dbReference type="OMA" id="VWEESTF"/>
<sequence>MLRSKLWKLFGTFGWVGEVFLPKKRDKWNRRFEIVKFKEVADVGSLEASLEEVWWGDVKLKVNKARFGRDEREEGGRGNEGEGVVRGQKVATVVEGEGRGQKEAMVVEGLSFCNVAAGRREEEVVSLDLFPSEEICGSIKVSSMGGKMVLLQSSVAGEIERVQREHHQWWCSIFKEVRCWTPNLVAKNRKVWLRFYGIPLHVWEESTFKKLGSIFGEFLDFDEATIERRRLDLARILVSTNRMGFIQDVVKINVMGAVFGVSVVEEGDVTVVDRVEDPKVWEMESSGGVRKREGEGKLLVEVVCALVGEEGTLHSCTSLALGKEVGPVTSGGSGHPLGPVLGPVLPIGSSRSDQLSVVPETQLFSNGRGYNPMVPSSLVPKAHVLKQSKGRRWRSLEGSKVYGMEADGSEVEVTSKRACNEGATMDFLEVKGHGGAVVLHHQRQKGQPSSGLRQIIEEQRREREGSISLDEERDPVKQFEASKLFGLQNEVRFNFSMAEGVSKRLIHAEKGDQKHKVMREKLAGDQ</sequence>
<protein>
    <submittedName>
        <fullName evidence="1">DUF4283 domain protein</fullName>
    </submittedName>
</protein>
<dbReference type="InterPro" id="IPR035979">
    <property type="entry name" value="RBD_domain_sf"/>
</dbReference>
<dbReference type="PANTHER" id="PTHR34427">
    <property type="entry name" value="DUF4283 DOMAIN PROTEIN"/>
    <property type="match status" value="1"/>
</dbReference>
<gene>
    <name evidence="1" type="ordered locus">MTR_2g103400</name>
</gene>
<dbReference type="SUPFAM" id="SSF54928">
    <property type="entry name" value="RNA-binding domain, RBD"/>
    <property type="match status" value="1"/>
</dbReference>
<reference evidence="2" key="3">
    <citation type="submission" date="2015-04" db="UniProtKB">
        <authorList>
            <consortium name="EnsemblPlants"/>
        </authorList>
    </citation>
    <scope>IDENTIFICATION</scope>
    <source>
        <strain evidence="2">cv. Jemalong A17</strain>
    </source>
</reference>
<reference evidence="1 3" key="1">
    <citation type="journal article" date="2011" name="Nature">
        <title>The Medicago genome provides insight into the evolution of rhizobial symbioses.</title>
        <authorList>
            <person name="Young N.D."/>
            <person name="Debelle F."/>
            <person name="Oldroyd G.E."/>
            <person name="Geurts R."/>
            <person name="Cannon S.B."/>
            <person name="Udvardi M.K."/>
            <person name="Benedito V.A."/>
            <person name="Mayer K.F."/>
            <person name="Gouzy J."/>
            <person name="Schoof H."/>
            <person name="Van de Peer Y."/>
            <person name="Proost S."/>
            <person name="Cook D.R."/>
            <person name="Meyers B.C."/>
            <person name="Spannagl M."/>
            <person name="Cheung F."/>
            <person name="De Mita S."/>
            <person name="Krishnakumar V."/>
            <person name="Gundlach H."/>
            <person name="Zhou S."/>
            <person name="Mudge J."/>
            <person name="Bharti A.K."/>
            <person name="Murray J.D."/>
            <person name="Naoumkina M.A."/>
            <person name="Rosen B."/>
            <person name="Silverstein K.A."/>
            <person name="Tang H."/>
            <person name="Rombauts S."/>
            <person name="Zhao P.X."/>
            <person name="Zhou P."/>
            <person name="Barbe V."/>
            <person name="Bardou P."/>
            <person name="Bechner M."/>
            <person name="Bellec A."/>
            <person name="Berger A."/>
            <person name="Berges H."/>
            <person name="Bidwell S."/>
            <person name="Bisseling T."/>
            <person name="Choisne N."/>
            <person name="Couloux A."/>
            <person name="Denny R."/>
            <person name="Deshpande S."/>
            <person name="Dai X."/>
            <person name="Doyle J.J."/>
            <person name="Dudez A.M."/>
            <person name="Farmer A.D."/>
            <person name="Fouteau S."/>
            <person name="Franken C."/>
            <person name="Gibelin C."/>
            <person name="Gish J."/>
            <person name="Goldstein S."/>
            <person name="Gonzalez A.J."/>
            <person name="Green P.J."/>
            <person name="Hallab A."/>
            <person name="Hartog M."/>
            <person name="Hua A."/>
            <person name="Humphray S.J."/>
            <person name="Jeong D.H."/>
            <person name="Jing Y."/>
            <person name="Jocker A."/>
            <person name="Kenton S.M."/>
            <person name="Kim D.J."/>
            <person name="Klee K."/>
            <person name="Lai H."/>
            <person name="Lang C."/>
            <person name="Lin S."/>
            <person name="Macmil S.L."/>
            <person name="Magdelenat G."/>
            <person name="Matthews L."/>
            <person name="McCorrison J."/>
            <person name="Monaghan E.L."/>
            <person name="Mun J.H."/>
            <person name="Najar F.Z."/>
            <person name="Nicholson C."/>
            <person name="Noirot C."/>
            <person name="O'Bleness M."/>
            <person name="Paule C.R."/>
            <person name="Poulain J."/>
            <person name="Prion F."/>
            <person name="Qin B."/>
            <person name="Qu C."/>
            <person name="Retzel E.F."/>
            <person name="Riddle C."/>
            <person name="Sallet E."/>
            <person name="Samain S."/>
            <person name="Samson N."/>
            <person name="Sanders I."/>
            <person name="Saurat O."/>
            <person name="Scarpelli C."/>
            <person name="Schiex T."/>
            <person name="Segurens B."/>
            <person name="Severin A.J."/>
            <person name="Sherrier D.J."/>
            <person name="Shi R."/>
            <person name="Sims S."/>
            <person name="Singer S.R."/>
            <person name="Sinharoy S."/>
            <person name="Sterck L."/>
            <person name="Viollet A."/>
            <person name="Wang B.B."/>
            <person name="Wang K."/>
            <person name="Wang M."/>
            <person name="Wang X."/>
            <person name="Warfsmann J."/>
            <person name="Weissenbach J."/>
            <person name="White D.D."/>
            <person name="White J.D."/>
            <person name="Wiley G.B."/>
            <person name="Wincker P."/>
            <person name="Xing Y."/>
            <person name="Yang L."/>
            <person name="Yao Z."/>
            <person name="Ying F."/>
            <person name="Zhai J."/>
            <person name="Zhou L."/>
            <person name="Zuber A."/>
            <person name="Denarie J."/>
            <person name="Dixon R.A."/>
            <person name="May G.D."/>
            <person name="Schwartz D.C."/>
            <person name="Rogers J."/>
            <person name="Quetier F."/>
            <person name="Town C.D."/>
            <person name="Roe B.A."/>
        </authorList>
    </citation>
    <scope>NUCLEOTIDE SEQUENCE [LARGE SCALE GENOMIC DNA]</scope>
    <source>
        <strain evidence="1">A17</strain>
        <strain evidence="2 3">cv. Jemalong A17</strain>
    </source>
</reference>
<dbReference type="eggNOG" id="ENOG502SFCP">
    <property type="taxonomic scope" value="Eukaryota"/>
</dbReference>
<dbReference type="AlphaFoldDB" id="G7IUT5"/>
<proteinExistence type="predicted"/>
<dbReference type="Gene3D" id="3.30.70.330">
    <property type="match status" value="1"/>
</dbReference>
<keyword evidence="3" id="KW-1185">Reference proteome</keyword>
<dbReference type="HOGENOM" id="CLU_518154_0_0_1"/>
<dbReference type="EnsemblPlants" id="AES68114">
    <property type="protein sequence ID" value="AES68114"/>
    <property type="gene ID" value="MTR_2g103400"/>
</dbReference>
<dbReference type="PANTHER" id="PTHR34427:SF5">
    <property type="entry name" value="DUF4283 DOMAIN-CONTAINING PROTEIN"/>
    <property type="match status" value="1"/>
</dbReference>